<evidence type="ECO:0000256" key="6">
    <source>
        <dbReference type="SAM" id="MobiDB-lite"/>
    </source>
</evidence>
<dbReference type="GO" id="GO:0022857">
    <property type="term" value="F:transmembrane transporter activity"/>
    <property type="evidence" value="ECO:0007669"/>
    <property type="project" value="InterPro"/>
</dbReference>
<dbReference type="GO" id="GO:0005886">
    <property type="term" value="C:plasma membrane"/>
    <property type="evidence" value="ECO:0007669"/>
    <property type="project" value="UniProtKB-SubCell"/>
</dbReference>
<comment type="caution">
    <text evidence="8">The sequence shown here is derived from an EMBL/GenBank/DDBJ whole genome shotgun (WGS) entry which is preliminary data.</text>
</comment>
<dbReference type="PANTHER" id="PTHR47089">
    <property type="entry name" value="ABC TRANSPORTER, PERMEASE PROTEIN"/>
    <property type="match status" value="1"/>
</dbReference>
<protein>
    <submittedName>
        <fullName evidence="8">ABC transporter permease</fullName>
    </submittedName>
</protein>
<keyword evidence="4 7" id="KW-1133">Transmembrane helix</keyword>
<organism evidence="8 9">
    <name type="scientific">Rothia aerolata</name>
    <dbReference type="NCBI Taxonomy" id="1812262"/>
    <lineage>
        <taxon>Bacteria</taxon>
        <taxon>Bacillati</taxon>
        <taxon>Actinomycetota</taxon>
        <taxon>Actinomycetes</taxon>
        <taxon>Micrococcales</taxon>
        <taxon>Micrococcaceae</taxon>
        <taxon>Rothia</taxon>
    </lineage>
</organism>
<feature type="transmembrane region" description="Helical" evidence="7">
    <location>
        <begin position="47"/>
        <end position="73"/>
    </location>
</feature>
<feature type="transmembrane region" description="Helical" evidence="7">
    <location>
        <begin position="178"/>
        <end position="200"/>
    </location>
</feature>
<evidence type="ECO:0000256" key="5">
    <source>
        <dbReference type="ARBA" id="ARBA00023136"/>
    </source>
</evidence>
<feature type="compositionally biased region" description="Basic residues" evidence="6">
    <location>
        <begin position="422"/>
        <end position="432"/>
    </location>
</feature>
<evidence type="ECO:0000256" key="3">
    <source>
        <dbReference type="ARBA" id="ARBA00022692"/>
    </source>
</evidence>
<evidence type="ECO:0000313" key="8">
    <source>
        <dbReference type="EMBL" id="GGH62663.1"/>
    </source>
</evidence>
<feature type="transmembrane region" description="Helical" evidence="7">
    <location>
        <begin position="154"/>
        <end position="172"/>
    </location>
</feature>
<evidence type="ECO:0000256" key="1">
    <source>
        <dbReference type="ARBA" id="ARBA00004651"/>
    </source>
</evidence>
<dbReference type="Pfam" id="PF02653">
    <property type="entry name" value="BPD_transp_2"/>
    <property type="match status" value="1"/>
</dbReference>
<feature type="transmembrane region" description="Helical" evidence="7">
    <location>
        <begin position="265"/>
        <end position="284"/>
    </location>
</feature>
<feature type="region of interest" description="Disordered" evidence="6">
    <location>
        <begin position="420"/>
        <end position="439"/>
    </location>
</feature>
<dbReference type="CDD" id="cd06580">
    <property type="entry name" value="TM_PBP1_transp_TpRbsC_like"/>
    <property type="match status" value="1"/>
</dbReference>
<feature type="transmembrane region" description="Helical" evidence="7">
    <location>
        <begin position="305"/>
        <end position="330"/>
    </location>
</feature>
<keyword evidence="9" id="KW-1185">Reference proteome</keyword>
<feature type="transmembrane region" description="Helical" evidence="7">
    <location>
        <begin position="392"/>
        <end position="414"/>
    </location>
</feature>
<dbReference type="RefSeq" id="WP_373868234.1">
    <property type="nucleotide sequence ID" value="NZ_BMDC01000002.1"/>
</dbReference>
<dbReference type="PANTHER" id="PTHR47089:SF1">
    <property type="entry name" value="GUANOSINE ABC TRANSPORTER PERMEASE PROTEIN NUPP"/>
    <property type="match status" value="1"/>
</dbReference>
<evidence type="ECO:0000256" key="2">
    <source>
        <dbReference type="ARBA" id="ARBA00022475"/>
    </source>
</evidence>
<name>A0A917IS13_9MICC</name>
<keyword evidence="5 7" id="KW-0472">Membrane</keyword>
<keyword evidence="2" id="KW-1003">Cell membrane</keyword>
<keyword evidence="3 7" id="KW-0812">Transmembrane</keyword>
<accession>A0A917IS13</accession>
<evidence type="ECO:0000256" key="4">
    <source>
        <dbReference type="ARBA" id="ARBA00022989"/>
    </source>
</evidence>
<sequence>MSVEETLQAQEGLAASATALGTAEQKTKDNPNPQMGEQYRPSLATRILGGGVGLSIGAMIAAFIVGGLLIAVTDSKTQQASQYFFARPSDTLIYGWRAASEAYVALFQGSIFNFEANTFVRQINPLFETLTVSIPLILAGLAVAIAFRTGLFNIGAQGQIILGAIFATFVAINFNFPLVVTLLLIIIGGLLGGAIWGGLVGLLKAKTGAHEVILSIMLNYIAVYLLQYLLKNSLQRPGNTNPISPIFEDNAIFPRIFGDGTPFRLHWGFVLALAAVFFVSWLLNRSTIGFRLRAVGANPGAAKNAGISVSAGYILVMSIAGALAGLAGALQVSGTEKVLNTGVAASFGFDAITVALLGRSTPWGTFFAALLYGAFRAGGTNMQVSTGTPIDLVLVVQALIVLFIAAPPLVRAIFRLPDPAKPRKKSAKKKASQKAVEAK</sequence>
<evidence type="ECO:0000256" key="7">
    <source>
        <dbReference type="SAM" id="Phobius"/>
    </source>
</evidence>
<feature type="transmembrane region" description="Helical" evidence="7">
    <location>
        <begin position="212"/>
        <end position="230"/>
    </location>
</feature>
<dbReference type="AlphaFoldDB" id="A0A917IS13"/>
<comment type="subcellular location">
    <subcellularLocation>
        <location evidence="1">Cell membrane</location>
        <topology evidence="1">Multi-pass membrane protein</topology>
    </subcellularLocation>
</comment>
<gene>
    <name evidence="8" type="ORF">GCM10007359_13140</name>
</gene>
<dbReference type="EMBL" id="BMDC01000002">
    <property type="protein sequence ID" value="GGH62663.1"/>
    <property type="molecule type" value="Genomic_DNA"/>
</dbReference>
<dbReference type="Proteomes" id="UP000600171">
    <property type="component" value="Unassembled WGS sequence"/>
</dbReference>
<proteinExistence type="predicted"/>
<reference evidence="8 9" key="1">
    <citation type="journal article" date="2014" name="Int. J. Syst. Evol. Microbiol.">
        <title>Complete genome sequence of Corynebacterium casei LMG S-19264T (=DSM 44701T), isolated from a smear-ripened cheese.</title>
        <authorList>
            <consortium name="US DOE Joint Genome Institute (JGI-PGF)"/>
            <person name="Walter F."/>
            <person name="Albersmeier A."/>
            <person name="Kalinowski J."/>
            <person name="Ruckert C."/>
        </authorList>
    </citation>
    <scope>NUCLEOTIDE SEQUENCE [LARGE SCALE GENOMIC DNA]</scope>
    <source>
        <strain evidence="8 9">CCM 8669</strain>
    </source>
</reference>
<dbReference type="InterPro" id="IPR001851">
    <property type="entry name" value="ABC_transp_permease"/>
</dbReference>
<feature type="transmembrane region" description="Helical" evidence="7">
    <location>
        <begin position="126"/>
        <end position="147"/>
    </location>
</feature>
<evidence type="ECO:0000313" key="9">
    <source>
        <dbReference type="Proteomes" id="UP000600171"/>
    </source>
</evidence>